<organism evidence="7 8">
    <name type="scientific">Saccharomonospora viridis</name>
    <dbReference type="NCBI Taxonomy" id="1852"/>
    <lineage>
        <taxon>Bacteria</taxon>
        <taxon>Bacillati</taxon>
        <taxon>Actinomycetota</taxon>
        <taxon>Actinomycetes</taxon>
        <taxon>Pseudonocardiales</taxon>
        <taxon>Pseudonocardiaceae</taxon>
        <taxon>Saccharomonospora</taxon>
    </lineage>
</organism>
<comment type="caution">
    <text evidence="7">The sequence shown here is derived from an EMBL/GenBank/DDBJ whole genome shotgun (WGS) entry which is preliminary data.</text>
</comment>
<gene>
    <name evidence="7" type="ORF">MINT15_08700</name>
</gene>
<evidence type="ECO:0000313" key="7">
    <source>
        <dbReference type="EMBL" id="KHF45653.1"/>
    </source>
</evidence>
<proteinExistence type="inferred from homology"/>
<dbReference type="PANTHER" id="PTHR10057:SF0">
    <property type="entry name" value="TRANSLOCATOR PROTEIN"/>
    <property type="match status" value="1"/>
</dbReference>
<dbReference type="FunFam" id="1.20.1260.100:FF:000001">
    <property type="entry name" value="translocator protein 2"/>
    <property type="match status" value="1"/>
</dbReference>
<keyword evidence="5 6" id="KW-0472">Membrane</keyword>
<dbReference type="EMBL" id="JRZE01000002">
    <property type="protein sequence ID" value="KHF45653.1"/>
    <property type="molecule type" value="Genomic_DNA"/>
</dbReference>
<name>A0A837DCS3_9PSEU</name>
<evidence type="ECO:0000256" key="1">
    <source>
        <dbReference type="ARBA" id="ARBA00004141"/>
    </source>
</evidence>
<comment type="similarity">
    <text evidence="2">Belongs to the TspO/BZRP family.</text>
</comment>
<reference evidence="7 8" key="1">
    <citation type="submission" date="2014-10" db="EMBL/GenBank/DDBJ databases">
        <title>Genome sequence of Micropolyspora internatus JCM3315.</title>
        <authorList>
            <person name="Shin S.-K."/>
            <person name="Yi H."/>
        </authorList>
    </citation>
    <scope>NUCLEOTIDE SEQUENCE [LARGE SCALE GENOMIC DNA]</scope>
    <source>
        <strain evidence="7 8">JCM 3315</strain>
    </source>
</reference>
<dbReference type="InterPro" id="IPR038330">
    <property type="entry name" value="TspO/MBR-related_sf"/>
</dbReference>
<dbReference type="OrthoDB" id="9795496at2"/>
<dbReference type="PIRSF" id="PIRSF005859">
    <property type="entry name" value="PBR"/>
    <property type="match status" value="1"/>
</dbReference>
<evidence type="ECO:0000256" key="3">
    <source>
        <dbReference type="ARBA" id="ARBA00022692"/>
    </source>
</evidence>
<keyword evidence="4 6" id="KW-1133">Transmembrane helix</keyword>
<dbReference type="CDD" id="cd15904">
    <property type="entry name" value="TSPO_MBR"/>
    <property type="match status" value="1"/>
</dbReference>
<evidence type="ECO:0000256" key="6">
    <source>
        <dbReference type="SAM" id="Phobius"/>
    </source>
</evidence>
<evidence type="ECO:0000256" key="2">
    <source>
        <dbReference type="ARBA" id="ARBA00007524"/>
    </source>
</evidence>
<feature type="transmembrane region" description="Helical" evidence="6">
    <location>
        <begin position="77"/>
        <end position="96"/>
    </location>
</feature>
<protein>
    <submittedName>
        <fullName evidence="7">TspO and MBR s</fullName>
    </submittedName>
</protein>
<evidence type="ECO:0000313" key="8">
    <source>
        <dbReference type="Proteomes" id="UP000030848"/>
    </source>
</evidence>
<keyword evidence="3 6" id="KW-0812">Transmembrane</keyword>
<dbReference type="Proteomes" id="UP000030848">
    <property type="component" value="Unassembled WGS sequence"/>
</dbReference>
<dbReference type="GO" id="GO:0016020">
    <property type="term" value="C:membrane"/>
    <property type="evidence" value="ECO:0007669"/>
    <property type="project" value="UniProtKB-SubCell"/>
</dbReference>
<evidence type="ECO:0000256" key="5">
    <source>
        <dbReference type="ARBA" id="ARBA00023136"/>
    </source>
</evidence>
<accession>A0A837DCS3</accession>
<dbReference type="RefSeq" id="WP_012796287.1">
    <property type="nucleotide sequence ID" value="NZ_CALJZO010000046.1"/>
</dbReference>
<feature type="transmembrane region" description="Helical" evidence="6">
    <location>
        <begin position="44"/>
        <end position="65"/>
    </location>
</feature>
<dbReference type="Pfam" id="PF03073">
    <property type="entry name" value="TspO_MBR"/>
    <property type="match status" value="1"/>
</dbReference>
<dbReference type="PANTHER" id="PTHR10057">
    <property type="entry name" value="PERIPHERAL-TYPE BENZODIAZEPINE RECEPTOR"/>
    <property type="match status" value="1"/>
</dbReference>
<dbReference type="AlphaFoldDB" id="A0A837DCS3"/>
<dbReference type="OMA" id="SWYPINK"/>
<dbReference type="GO" id="GO:0033013">
    <property type="term" value="P:tetrapyrrole metabolic process"/>
    <property type="evidence" value="ECO:0007669"/>
    <property type="project" value="UniProtKB-ARBA"/>
</dbReference>
<dbReference type="Gene3D" id="1.20.1260.100">
    <property type="entry name" value="TspO/MBR protein"/>
    <property type="match status" value="1"/>
</dbReference>
<feature type="transmembrane region" description="Helical" evidence="6">
    <location>
        <begin position="131"/>
        <end position="151"/>
    </location>
</feature>
<evidence type="ECO:0000256" key="4">
    <source>
        <dbReference type="ARBA" id="ARBA00022989"/>
    </source>
</evidence>
<sequence>MRGNALARTSAAVAVTAALGGVAVDPRSRWYRRLTKPRWQPPASVFGIVWTVLYADLAVTSATALSEATTPRERADYWRGLVVNLALNAGWNWLFWRVRKPWPATVEAAALTISSADLVRRTARSHRGAGAALVPYAAWCAFATVLTAAIARRN</sequence>
<comment type="subcellular location">
    <subcellularLocation>
        <location evidence="1">Membrane</location>
        <topology evidence="1">Multi-pass membrane protein</topology>
    </subcellularLocation>
</comment>
<dbReference type="InterPro" id="IPR004307">
    <property type="entry name" value="TspO_MBR"/>
</dbReference>